<dbReference type="Gene3D" id="3.50.50.60">
    <property type="entry name" value="FAD/NAD(P)-binding domain"/>
    <property type="match status" value="2"/>
</dbReference>
<evidence type="ECO:0000256" key="2">
    <source>
        <dbReference type="ARBA" id="ARBA00010139"/>
    </source>
</evidence>
<dbReference type="Pfam" id="PF00743">
    <property type="entry name" value="FMO-like"/>
    <property type="match status" value="1"/>
</dbReference>
<keyword evidence="6" id="KW-0503">Monooxygenase</keyword>
<dbReference type="SUPFAM" id="SSF51905">
    <property type="entry name" value="FAD/NAD(P)-binding domain"/>
    <property type="match status" value="2"/>
</dbReference>
<keyword evidence="4" id="KW-0274">FAD</keyword>
<dbReference type="Proteomes" id="UP001203852">
    <property type="component" value="Unassembled WGS sequence"/>
</dbReference>
<comment type="cofactor">
    <cofactor evidence="1">
        <name>FAD</name>
        <dbReference type="ChEBI" id="CHEBI:57692"/>
    </cofactor>
</comment>
<keyword evidence="5" id="KW-0560">Oxidoreductase</keyword>
<dbReference type="PANTHER" id="PTHR42877">
    <property type="entry name" value="L-ORNITHINE N(5)-MONOOXYGENASE-RELATED"/>
    <property type="match status" value="1"/>
</dbReference>
<dbReference type="Pfam" id="PF13450">
    <property type="entry name" value="NAD_binding_8"/>
    <property type="match status" value="1"/>
</dbReference>
<evidence type="ECO:0000256" key="1">
    <source>
        <dbReference type="ARBA" id="ARBA00001974"/>
    </source>
</evidence>
<keyword evidence="7" id="KW-1185">Reference proteome</keyword>
<dbReference type="GO" id="GO:0004499">
    <property type="term" value="F:N,N-dimethylaniline monooxygenase activity"/>
    <property type="evidence" value="ECO:0007669"/>
    <property type="project" value="InterPro"/>
</dbReference>
<dbReference type="EMBL" id="MU404359">
    <property type="protein sequence ID" value="KAI1609809.1"/>
    <property type="molecule type" value="Genomic_DNA"/>
</dbReference>
<sequence>MRDYTNAIIIGGGASGISMAYKLTRMGFRDFTIYDKMEGIGGTWYANTYPGCGCDVPSHLYSFSFALNPDWSKALCEQPEILAYLNNVVDKFGLRGFFELQVECLGAVWNEEERIWEVRLKNLVTGIEYTRTATIFVSAVGGISAPREVDLPGKDTFTGESWHSARWDHSYDYTGKRLAVVGNGCSASQIVPKVVQKASFVKQYSRSAQWYHERPNKSTSSLSKALCRYVPLYQRYLRFRLFSLFETMTLTYGDGEKAAKERLKVEASAIKYTLDKTPEKYHNFIIPDFPLGCKRRVFDPDYLDSLSSPNLDVTASKIKQIDGSVIETENGDRTEFDAICYATGFRVTEFLTPMKVVGRDGALLNEKWRAAGGAVAYKGTTVAGFPNFAILFGPNTFLAHNSAIFILEMAADYTIRNIFKPILDKQADSVEVKEEAQNFWATKIQYQLQKMVWSGGCSNWNLTSNGRNTASYPGTGMDLFWEFYQRDFSDYHLRGGSPYWVLNRFRRWLRTIVKNAWVPVLVSLITWRLVARLGGTRGGLQSLRQVLQNYASTVRGSLSVR</sequence>
<accession>A0AAN6DNS2</accession>
<comment type="similarity">
    <text evidence="2">Belongs to the FAD-binding monooxygenase family.</text>
</comment>
<gene>
    <name evidence="6" type="ORF">EDD36DRAFT_477470</name>
</gene>
<dbReference type="InterPro" id="IPR036188">
    <property type="entry name" value="FAD/NAD-bd_sf"/>
</dbReference>
<dbReference type="GO" id="GO:0050661">
    <property type="term" value="F:NADP binding"/>
    <property type="evidence" value="ECO:0007669"/>
    <property type="project" value="InterPro"/>
</dbReference>
<keyword evidence="3" id="KW-0285">Flavoprotein</keyword>
<evidence type="ECO:0000256" key="4">
    <source>
        <dbReference type="ARBA" id="ARBA00022827"/>
    </source>
</evidence>
<evidence type="ECO:0000313" key="6">
    <source>
        <dbReference type="EMBL" id="KAI1609809.1"/>
    </source>
</evidence>
<dbReference type="GO" id="GO:0050660">
    <property type="term" value="F:flavin adenine dinucleotide binding"/>
    <property type="evidence" value="ECO:0007669"/>
    <property type="project" value="InterPro"/>
</dbReference>
<comment type="caution">
    <text evidence="6">The sequence shown here is derived from an EMBL/GenBank/DDBJ whole genome shotgun (WGS) entry which is preliminary data.</text>
</comment>
<evidence type="ECO:0000256" key="3">
    <source>
        <dbReference type="ARBA" id="ARBA00022630"/>
    </source>
</evidence>
<protein>
    <submittedName>
        <fullName evidence="6">Monooxygenase</fullName>
    </submittedName>
</protein>
<dbReference type="PANTHER" id="PTHR42877:SF5">
    <property type="entry name" value="L-ORNITHINE N(5)-MONOOXYGENASE-RELATED"/>
    <property type="match status" value="1"/>
</dbReference>
<name>A0AAN6DNS2_9EURO</name>
<dbReference type="InterPro" id="IPR051209">
    <property type="entry name" value="FAD-bind_Monooxygenase_sf"/>
</dbReference>
<reference evidence="6" key="1">
    <citation type="journal article" date="2022" name="bioRxiv">
        <title>Deciphering the potential niche of two novel black yeast fungi from a biological soil crust based on their genomes, phenotypes, and melanin regulation.</title>
        <authorList>
            <consortium name="DOE Joint Genome Institute"/>
            <person name="Carr E.C."/>
            <person name="Barton Q."/>
            <person name="Grambo S."/>
            <person name="Sullivan M."/>
            <person name="Renfro C.M."/>
            <person name="Kuo A."/>
            <person name="Pangilinan J."/>
            <person name="Lipzen A."/>
            <person name="Keymanesh K."/>
            <person name="Savage E."/>
            <person name="Barry K."/>
            <person name="Grigoriev I.V."/>
            <person name="Riekhof W.R."/>
            <person name="Harris S.S."/>
        </authorList>
    </citation>
    <scope>NUCLEOTIDE SEQUENCE</scope>
    <source>
        <strain evidence="6">JF 03-4F</strain>
    </source>
</reference>
<proteinExistence type="inferred from homology"/>
<organism evidence="6 7">
    <name type="scientific">Exophiala viscosa</name>
    <dbReference type="NCBI Taxonomy" id="2486360"/>
    <lineage>
        <taxon>Eukaryota</taxon>
        <taxon>Fungi</taxon>
        <taxon>Dikarya</taxon>
        <taxon>Ascomycota</taxon>
        <taxon>Pezizomycotina</taxon>
        <taxon>Eurotiomycetes</taxon>
        <taxon>Chaetothyriomycetidae</taxon>
        <taxon>Chaetothyriales</taxon>
        <taxon>Herpotrichiellaceae</taxon>
        <taxon>Exophiala</taxon>
    </lineage>
</organism>
<dbReference type="InterPro" id="IPR020946">
    <property type="entry name" value="Flavin_mOase-like"/>
</dbReference>
<dbReference type="AlphaFoldDB" id="A0AAN6DNS2"/>
<evidence type="ECO:0000256" key="5">
    <source>
        <dbReference type="ARBA" id="ARBA00023002"/>
    </source>
</evidence>
<evidence type="ECO:0000313" key="7">
    <source>
        <dbReference type="Proteomes" id="UP001203852"/>
    </source>
</evidence>